<feature type="domain" description="DUF5301" evidence="3">
    <location>
        <begin position="313"/>
        <end position="406"/>
    </location>
</feature>
<keyword evidence="1" id="KW-0812">Transmembrane</keyword>
<dbReference type="CDD" id="cd07341">
    <property type="entry name" value="M56_BlaR1_MecR1_like"/>
    <property type="match status" value="1"/>
</dbReference>
<dbReference type="OrthoDB" id="9804799at2"/>
<keyword evidence="1" id="KW-0472">Membrane</keyword>
<dbReference type="InterPro" id="IPR052173">
    <property type="entry name" value="Beta-lactam_resp_regulator"/>
</dbReference>
<feature type="transmembrane region" description="Helical" evidence="1">
    <location>
        <begin position="289"/>
        <end position="309"/>
    </location>
</feature>
<dbReference type="AlphaFoldDB" id="W4V2F7"/>
<comment type="caution">
    <text evidence="4">The sequence shown here is derived from an EMBL/GenBank/DDBJ whole genome shotgun (WGS) entry which is preliminary data.</text>
</comment>
<feature type="transmembrane region" description="Helical" evidence="1">
    <location>
        <begin position="202"/>
        <end position="221"/>
    </location>
</feature>
<proteinExistence type="predicted"/>
<dbReference type="Pfam" id="PF05569">
    <property type="entry name" value="Peptidase_M56"/>
    <property type="match status" value="1"/>
</dbReference>
<dbReference type="InterPro" id="IPR033782">
    <property type="entry name" value="DUF5301"/>
</dbReference>
<evidence type="ECO:0000313" key="5">
    <source>
        <dbReference type="Proteomes" id="UP000019109"/>
    </source>
</evidence>
<dbReference type="Gene3D" id="2.60.40.4250">
    <property type="match status" value="1"/>
</dbReference>
<reference evidence="4" key="1">
    <citation type="journal article" date="2014" name="Genome Announc.">
        <title>Draft Genome Sequence of Clostridium straminisolvens Strain JCM 21531T, Isolated from a Cellulose-Degrading Bacterial Community.</title>
        <authorList>
            <person name="Yuki M."/>
            <person name="Oshima K."/>
            <person name="Suda W."/>
            <person name="Sakamoto M."/>
            <person name="Kitamura K."/>
            <person name="Iida T."/>
            <person name="Hattori M."/>
            <person name="Ohkuma M."/>
        </authorList>
    </citation>
    <scope>NUCLEOTIDE SEQUENCE [LARGE SCALE GENOMIC DNA]</scope>
    <source>
        <strain evidence="4">JCM 21531</strain>
    </source>
</reference>
<feature type="transmembrane region" description="Helical" evidence="1">
    <location>
        <begin position="6"/>
        <end position="28"/>
    </location>
</feature>
<feature type="transmembrane region" description="Helical" evidence="1">
    <location>
        <begin position="248"/>
        <end position="269"/>
    </location>
</feature>
<dbReference type="Pfam" id="PF17225">
    <property type="entry name" value="DUF5301"/>
    <property type="match status" value="1"/>
</dbReference>
<keyword evidence="1" id="KW-1133">Transmembrane helix</keyword>
<dbReference type="EMBL" id="BAVR01000003">
    <property type="protein sequence ID" value="GAE86988.1"/>
    <property type="molecule type" value="Genomic_DNA"/>
</dbReference>
<dbReference type="RefSeq" id="WP_054846957.1">
    <property type="nucleotide sequence ID" value="NZ_BAVR01000003.1"/>
</dbReference>
<dbReference type="Proteomes" id="UP000019109">
    <property type="component" value="Unassembled WGS sequence"/>
</dbReference>
<dbReference type="PANTHER" id="PTHR34978:SF3">
    <property type="entry name" value="SLR0241 PROTEIN"/>
    <property type="match status" value="1"/>
</dbReference>
<accession>W4V2F7</accession>
<organism evidence="4 5">
    <name type="scientific">Acetivibrio straminisolvens JCM 21531</name>
    <dbReference type="NCBI Taxonomy" id="1294263"/>
    <lineage>
        <taxon>Bacteria</taxon>
        <taxon>Bacillati</taxon>
        <taxon>Bacillota</taxon>
        <taxon>Clostridia</taxon>
        <taxon>Eubacteriales</taxon>
        <taxon>Oscillospiraceae</taxon>
        <taxon>Acetivibrio</taxon>
    </lineage>
</organism>
<dbReference type="STRING" id="1294263.JCM21531_325"/>
<evidence type="ECO:0000259" key="3">
    <source>
        <dbReference type="Pfam" id="PF17225"/>
    </source>
</evidence>
<dbReference type="InterPro" id="IPR008756">
    <property type="entry name" value="Peptidase_M56"/>
</dbReference>
<evidence type="ECO:0000259" key="2">
    <source>
        <dbReference type="Pfam" id="PF05569"/>
    </source>
</evidence>
<sequence length="601" mass="68466">MSKLFLTVLGMSFTSCYIILFVILVRLLLKKAPKVISYILWGVVAFRLIIPFSFESMFSLVPQSANTIPIQRETVYQYSLPVNIGTEAADSFANEVLPELNTEASVYPFQNYIKAGTYIWVLGIIVLLIYSLGSVLLIKRNLKSAKLIEQNIYEAENLKTPFVLGMLRPKIYLPVGLNVEERSYILLHEQTHIQRKDHIVKILAFLILSIHWFNPLVWISFMLMSTDMELSCDERVLKEMGEDIKKPYANSLLSLAVGKHIVSSIPLAFGEGNVKGRIKNVLKYKKPRFWIIFVGFMVVITVSICLLSNPKLLSLPDTNEIHKIEIENYSEGSSLGVATITDKGDIDNILSNLSGAKKTMKMSTNDYPAQNNYLVVRLMLENELRTLCLYSDGYGYYIEEPYIGIYRSNRELNDAIHKIYTEKIDMLNAIDNLNGDELLEAKVTEQETVIPNLSSEEKTESTAQNREEIVEFEDFDKMGITIRLPENTNWIGNPVCSIIDGKIAQVRYYDKIVETEVTLRVGKEDIQTLAGINCSFDNEREIIWNDNIKVQFAISDNKMEGVLASWNYKEYNCILWSSISDEKADVTSIAKTAMYISNHMQ</sequence>
<dbReference type="PROSITE" id="PS51257">
    <property type="entry name" value="PROKAR_LIPOPROTEIN"/>
    <property type="match status" value="1"/>
</dbReference>
<gene>
    <name evidence="4" type="ORF">JCM21531_325</name>
</gene>
<name>W4V2F7_9FIRM</name>
<evidence type="ECO:0000313" key="4">
    <source>
        <dbReference type="EMBL" id="GAE86988.1"/>
    </source>
</evidence>
<feature type="transmembrane region" description="Helical" evidence="1">
    <location>
        <begin position="35"/>
        <end position="54"/>
    </location>
</feature>
<feature type="domain" description="Peptidase M56" evidence="2">
    <location>
        <begin position="7"/>
        <end position="280"/>
    </location>
</feature>
<protein>
    <submittedName>
        <fullName evidence="4">Regulatory sensor-transducer</fullName>
    </submittedName>
</protein>
<evidence type="ECO:0000256" key="1">
    <source>
        <dbReference type="SAM" id="Phobius"/>
    </source>
</evidence>
<keyword evidence="5" id="KW-1185">Reference proteome</keyword>
<dbReference type="PANTHER" id="PTHR34978">
    <property type="entry name" value="POSSIBLE SENSOR-TRANSDUCER PROTEIN BLAR"/>
    <property type="match status" value="1"/>
</dbReference>
<feature type="transmembrane region" description="Helical" evidence="1">
    <location>
        <begin position="118"/>
        <end position="138"/>
    </location>
</feature>